<organism evidence="6 7">
    <name type="scientific">Pelagicoccus albus</name>
    <dbReference type="NCBI Taxonomy" id="415222"/>
    <lineage>
        <taxon>Bacteria</taxon>
        <taxon>Pseudomonadati</taxon>
        <taxon>Verrucomicrobiota</taxon>
        <taxon>Opitutia</taxon>
        <taxon>Puniceicoccales</taxon>
        <taxon>Pelagicoccaceae</taxon>
        <taxon>Pelagicoccus</taxon>
    </lineage>
</organism>
<dbReference type="GO" id="GO:0004650">
    <property type="term" value="F:polygalacturonase activity"/>
    <property type="evidence" value="ECO:0007669"/>
    <property type="project" value="InterPro"/>
</dbReference>
<evidence type="ECO:0000256" key="3">
    <source>
        <dbReference type="ARBA" id="ARBA00023295"/>
    </source>
</evidence>
<dbReference type="InterPro" id="IPR000743">
    <property type="entry name" value="Glyco_hydro_28"/>
</dbReference>
<evidence type="ECO:0000259" key="5">
    <source>
        <dbReference type="Pfam" id="PF12708"/>
    </source>
</evidence>
<protein>
    <submittedName>
        <fullName evidence="6">Glycoside hydrolase family 28 protein</fullName>
    </submittedName>
</protein>
<dbReference type="InterPro" id="IPR012334">
    <property type="entry name" value="Pectin_lyas_fold"/>
</dbReference>
<comment type="similarity">
    <text evidence="1 4">Belongs to the glycosyl hydrolase 28 family.</text>
</comment>
<evidence type="ECO:0000256" key="1">
    <source>
        <dbReference type="ARBA" id="ARBA00008834"/>
    </source>
</evidence>
<proteinExistence type="inferred from homology"/>
<comment type="caution">
    <text evidence="6">The sequence shown here is derived from an EMBL/GenBank/DDBJ whole genome shotgun (WGS) entry which is preliminary data.</text>
</comment>
<name>A0A7X1B4V8_9BACT</name>
<dbReference type="Proteomes" id="UP000526501">
    <property type="component" value="Unassembled WGS sequence"/>
</dbReference>
<dbReference type="PANTHER" id="PTHR31339:SF9">
    <property type="entry name" value="PLASMIN AND FIBRONECTIN-BINDING PROTEIN A"/>
    <property type="match status" value="1"/>
</dbReference>
<sequence length="547" mass="59810">MPLYFDVRSYGASGNRHSYDTAAIQKAIDAAYAAGGGTVVFPAGVYPSHTLHLRSRVTLHLEAGATLLAEYPSQDGSHGYDHPEPSESGALKYQDYGHSHFKNSLIYGENLDNIAITGQGTIDGLALAGAHHVQLPGEEPSPFQGENHGDISDFHDYHLGEIPGQANKAIALKNCRNVTFRDFSLFRGGHFAFLLTGVDNLTIDNLKVDTNRDAFDIDCCRNVRMSNCSVNSPHDDAIVLKTSYALNELRPCENITITNCVVSGYSIGSMLDGTYDRSFQKATDQDGPTGRIKIGTESNGDFRNIAITNCVFDRCRGLALETVDGATIEDVVVSNITMRDIVNAPFFLIIGNRARGPEGTPVGKLRRVSISNINVYEADSRYASQIIGQPGHNVQDVSFDNIRIGYKGGLTMQQIADQPDDLVNAFFLRGNDEGVKGPRDPYAVPERPKAYPEPSMRGLLPAYALYCRHAENITFRNVSVSLIEADERTAIVLDDVQGADFHRFKLPTDNGTAICRLSDVSSFTFDQSPNLPDTSIEKTSFQVLEAE</sequence>
<accession>A0A7X1B4V8</accession>
<keyword evidence="3 4" id="KW-0326">Glycosidase</keyword>
<dbReference type="SMART" id="SM00710">
    <property type="entry name" value="PbH1"/>
    <property type="match status" value="6"/>
</dbReference>
<dbReference type="InterPro" id="IPR011050">
    <property type="entry name" value="Pectin_lyase_fold/virulence"/>
</dbReference>
<dbReference type="Gene3D" id="2.160.20.10">
    <property type="entry name" value="Single-stranded right-handed beta-helix, Pectin lyase-like"/>
    <property type="match status" value="1"/>
</dbReference>
<dbReference type="Pfam" id="PF00295">
    <property type="entry name" value="Glyco_hydro_28"/>
    <property type="match status" value="1"/>
</dbReference>
<dbReference type="GO" id="GO:0005975">
    <property type="term" value="P:carbohydrate metabolic process"/>
    <property type="evidence" value="ECO:0007669"/>
    <property type="project" value="InterPro"/>
</dbReference>
<dbReference type="EMBL" id="JACHVC010000006">
    <property type="protein sequence ID" value="MBC2605454.1"/>
    <property type="molecule type" value="Genomic_DNA"/>
</dbReference>
<keyword evidence="7" id="KW-1185">Reference proteome</keyword>
<dbReference type="Pfam" id="PF12708">
    <property type="entry name" value="Pect-lyase_RHGA_epim"/>
    <property type="match status" value="1"/>
</dbReference>
<dbReference type="InterPro" id="IPR006626">
    <property type="entry name" value="PbH1"/>
</dbReference>
<evidence type="ECO:0000313" key="6">
    <source>
        <dbReference type="EMBL" id="MBC2605454.1"/>
    </source>
</evidence>
<dbReference type="AlphaFoldDB" id="A0A7X1B4V8"/>
<dbReference type="PANTHER" id="PTHR31339">
    <property type="entry name" value="PECTIN LYASE-RELATED"/>
    <property type="match status" value="1"/>
</dbReference>
<dbReference type="InterPro" id="IPR051801">
    <property type="entry name" value="GH28_Enzymes"/>
</dbReference>
<reference evidence="6 7" key="1">
    <citation type="submission" date="2020-07" db="EMBL/GenBank/DDBJ databases">
        <authorList>
            <person name="Feng X."/>
        </authorList>
    </citation>
    <scope>NUCLEOTIDE SEQUENCE [LARGE SCALE GENOMIC DNA]</scope>
    <source>
        <strain evidence="6 7">JCM23202</strain>
    </source>
</reference>
<dbReference type="InterPro" id="IPR024535">
    <property type="entry name" value="RHGA/B-epi-like_pectate_lyase"/>
</dbReference>
<evidence type="ECO:0000313" key="7">
    <source>
        <dbReference type="Proteomes" id="UP000526501"/>
    </source>
</evidence>
<gene>
    <name evidence="6" type="ORF">H5P27_05305</name>
</gene>
<feature type="domain" description="Rhamnogalacturonase A/B/Epimerase-like pectate lyase" evidence="5">
    <location>
        <begin position="5"/>
        <end position="47"/>
    </location>
</feature>
<dbReference type="RefSeq" id="WP_185659331.1">
    <property type="nucleotide sequence ID" value="NZ_CAWPOO010000006.1"/>
</dbReference>
<keyword evidence="2 4" id="KW-0378">Hydrolase</keyword>
<dbReference type="SUPFAM" id="SSF51126">
    <property type="entry name" value="Pectin lyase-like"/>
    <property type="match status" value="1"/>
</dbReference>
<evidence type="ECO:0000256" key="4">
    <source>
        <dbReference type="RuleBase" id="RU361169"/>
    </source>
</evidence>
<evidence type="ECO:0000256" key="2">
    <source>
        <dbReference type="ARBA" id="ARBA00022801"/>
    </source>
</evidence>